<gene>
    <name evidence="2" type="ORF">HHUB_4218</name>
</gene>
<keyword evidence="3" id="KW-1185">Reference proteome</keyword>
<proteinExistence type="predicted"/>
<dbReference type="Proteomes" id="UP000066737">
    <property type="component" value="Plasmid pSTJ001"/>
</dbReference>
<sequence>MGEAIEQSRETIFHGYISWQVRAIIWTVQVIIIGVILQFALGRIGTLLTFPISALLLFRQFHHHIINETTE</sequence>
<feature type="transmembrane region" description="Helical" evidence="1">
    <location>
        <begin position="23"/>
        <end position="41"/>
    </location>
</feature>
<dbReference type="AlphaFoldDB" id="A0A0U5HB44"/>
<organism evidence="2 3">
    <name type="scientific">Halobacterium hubeiense</name>
    <dbReference type="NCBI Taxonomy" id="1407499"/>
    <lineage>
        <taxon>Archaea</taxon>
        <taxon>Methanobacteriati</taxon>
        <taxon>Methanobacteriota</taxon>
        <taxon>Stenosarchaea group</taxon>
        <taxon>Halobacteria</taxon>
        <taxon>Halobacteriales</taxon>
        <taxon>Halobacteriaceae</taxon>
        <taxon>Halobacterium</taxon>
    </lineage>
</organism>
<reference evidence="3" key="1">
    <citation type="journal article" date="2016" name="Environ. Microbiol.">
        <title>The complete genome of a viable archaeum isolated from 123-million-year-old rock salt.</title>
        <authorList>
            <person name="Jaakkola S.T."/>
            <person name="Pfeiffer F."/>
            <person name="Ravantti J.J."/>
            <person name="Guo Q."/>
            <person name="Liu Y."/>
            <person name="Chen X."/>
            <person name="Ma H."/>
            <person name="Yang C."/>
            <person name="Oksanen H.M."/>
            <person name="Bamford D.H."/>
        </authorList>
    </citation>
    <scope>NUCLEOTIDE SEQUENCE</scope>
    <source>
        <strain evidence="3">JI20-1</strain>
        <plasmid evidence="3">Plasmid pSTJ001</plasmid>
    </source>
</reference>
<geneLocation type="plasmid" evidence="3">
    <name>pSTJ001</name>
</geneLocation>
<name>A0A0U5HB44_9EURY</name>
<keyword evidence="1" id="KW-0812">Transmembrane</keyword>
<evidence type="ECO:0000256" key="1">
    <source>
        <dbReference type="SAM" id="Phobius"/>
    </source>
</evidence>
<keyword evidence="1" id="KW-1133">Transmembrane helix</keyword>
<dbReference type="KEGG" id="hhb:Hhub_4218"/>
<accession>A0A0U5HB44</accession>
<dbReference type="EMBL" id="LN831303">
    <property type="protein sequence ID" value="CQH63897.1"/>
    <property type="molecule type" value="Genomic_DNA"/>
</dbReference>
<protein>
    <submittedName>
        <fullName evidence="2">Uncharacterized protein</fullName>
    </submittedName>
</protein>
<evidence type="ECO:0000313" key="3">
    <source>
        <dbReference type="Proteomes" id="UP000066737"/>
    </source>
</evidence>
<keyword evidence="1" id="KW-0472">Membrane</keyword>
<evidence type="ECO:0000313" key="2">
    <source>
        <dbReference type="EMBL" id="CQH63897.1"/>
    </source>
</evidence>